<keyword evidence="4" id="KW-0255">Endonuclease</keyword>
<dbReference type="GO" id="GO:0016787">
    <property type="term" value="F:hydrolase activity"/>
    <property type="evidence" value="ECO:0007669"/>
    <property type="project" value="UniProtKB-KW"/>
</dbReference>
<evidence type="ECO:0000256" key="2">
    <source>
        <dbReference type="ARBA" id="ARBA00022695"/>
    </source>
</evidence>
<dbReference type="Pfam" id="PF17917">
    <property type="entry name" value="RT_RNaseH"/>
    <property type="match status" value="1"/>
</dbReference>
<reference evidence="8" key="1">
    <citation type="journal article" date="2022" name="Plant J.">
        <title>Strategies of tolerance reflected in two North American maple genomes.</title>
        <authorList>
            <person name="McEvoy S.L."/>
            <person name="Sezen U.U."/>
            <person name="Trouern-Trend A."/>
            <person name="McMahon S.M."/>
            <person name="Schaberg P.G."/>
            <person name="Yang J."/>
            <person name="Wegrzyn J.L."/>
            <person name="Swenson N.G."/>
        </authorList>
    </citation>
    <scope>NUCLEOTIDE SEQUENCE</scope>
    <source>
        <strain evidence="8">NS2018</strain>
    </source>
</reference>
<dbReference type="Pfam" id="PF08284">
    <property type="entry name" value="RVP_2"/>
    <property type="match status" value="1"/>
</dbReference>
<reference evidence="8" key="2">
    <citation type="submission" date="2023-06" db="EMBL/GenBank/DDBJ databases">
        <authorList>
            <person name="Swenson N.G."/>
            <person name="Wegrzyn J.L."/>
            <person name="Mcevoy S.L."/>
        </authorList>
    </citation>
    <scope>NUCLEOTIDE SEQUENCE</scope>
    <source>
        <strain evidence="8">NS2018</strain>
        <tissue evidence="8">Leaf</tissue>
    </source>
</reference>
<evidence type="ECO:0000256" key="6">
    <source>
        <dbReference type="ARBA" id="ARBA00022918"/>
    </source>
</evidence>
<gene>
    <name evidence="8" type="ORF">LWI29_036834</name>
</gene>
<dbReference type="SUPFAM" id="SSF56672">
    <property type="entry name" value="DNA/RNA polymerases"/>
    <property type="match status" value="1"/>
</dbReference>
<evidence type="ECO:0000256" key="1">
    <source>
        <dbReference type="ARBA" id="ARBA00022679"/>
    </source>
</evidence>
<accession>A0AA39RPG9</accession>
<evidence type="ECO:0000313" key="9">
    <source>
        <dbReference type="Proteomes" id="UP001168877"/>
    </source>
</evidence>
<dbReference type="CDD" id="cd09274">
    <property type="entry name" value="RNase_HI_RT_Ty3"/>
    <property type="match status" value="1"/>
</dbReference>
<feature type="domain" description="Reverse transcriptase RNase H-like" evidence="7">
    <location>
        <begin position="289"/>
        <end position="360"/>
    </location>
</feature>
<evidence type="ECO:0000313" key="8">
    <source>
        <dbReference type="EMBL" id="KAK0577670.1"/>
    </source>
</evidence>
<dbReference type="InterPro" id="IPR050951">
    <property type="entry name" value="Retrovirus_Pol_polyprotein"/>
</dbReference>
<keyword evidence="3" id="KW-0540">Nuclease</keyword>
<comment type="caution">
    <text evidence="8">The sequence shown here is derived from an EMBL/GenBank/DDBJ whole genome shotgun (WGS) entry which is preliminary data.</text>
</comment>
<protein>
    <recommendedName>
        <fullName evidence="7">Reverse transcriptase RNase H-like domain-containing protein</fullName>
    </recommendedName>
</protein>
<proteinExistence type="predicted"/>
<keyword evidence="5" id="KW-0378">Hydrolase</keyword>
<sequence>MIFAIEVDLKLQNCRSFSSAKSKFLLPPIKTENITKVENATKDNLPIKKLTPEEIQYKRQNNLCFYCNEKFVRDHKCARKQILLLDLGYSSSEEEEIMQDDGLVRKLSLAVDTSEIFDVMIGDGGQVKSKGACTAVTLKIDQYNYTSDMLVLPLGGCDIVLGIQWLRTLGPILWDFEKLTMEFWHQGTKVVLSSSKPQTIQLVSTQQMDRKFYSESCYGALLCSIDGVMAKEESIVLSPQQQKELQDLQDSFSTIFSAPTTLPPERNHDHRIPLVPNCKPPSIRSYAYAFTSKVLGPRNQALSTYERELIVIVHAIKKWQHYLQGRHFVIKTDHYSLKYFLNQNANTPFQQKWVTKLLGYDYEILYRQGVDKKVVDALSRFPVDSCQHITTTEVVLQQISFEPLPTDHDHCPINMAISYPYHSWMDDLRRFNKADPWIQKKIQELTTHVREANDTSQSVSHANHLKNFVVDNGLLKFKYRIVLNPNSEWIPKVFQAHHSIPVAGENVSPTLNLPLIIEDGIVQDEPVAILERKMVKRGNATGVDVLVH</sequence>
<dbReference type="InterPro" id="IPR043502">
    <property type="entry name" value="DNA/RNA_pol_sf"/>
</dbReference>
<dbReference type="Gene3D" id="2.40.70.10">
    <property type="entry name" value="Acid Proteases"/>
    <property type="match status" value="1"/>
</dbReference>
<evidence type="ECO:0000256" key="3">
    <source>
        <dbReference type="ARBA" id="ARBA00022722"/>
    </source>
</evidence>
<dbReference type="AlphaFoldDB" id="A0AA39RPG9"/>
<dbReference type="PANTHER" id="PTHR37984:SF5">
    <property type="entry name" value="PROTEIN NYNRIN-LIKE"/>
    <property type="match status" value="1"/>
</dbReference>
<evidence type="ECO:0000256" key="5">
    <source>
        <dbReference type="ARBA" id="ARBA00022801"/>
    </source>
</evidence>
<keyword evidence="2" id="KW-0548">Nucleotidyltransferase</keyword>
<evidence type="ECO:0000259" key="7">
    <source>
        <dbReference type="Pfam" id="PF17917"/>
    </source>
</evidence>
<organism evidence="8 9">
    <name type="scientific">Acer saccharum</name>
    <name type="common">Sugar maple</name>
    <dbReference type="NCBI Taxonomy" id="4024"/>
    <lineage>
        <taxon>Eukaryota</taxon>
        <taxon>Viridiplantae</taxon>
        <taxon>Streptophyta</taxon>
        <taxon>Embryophyta</taxon>
        <taxon>Tracheophyta</taxon>
        <taxon>Spermatophyta</taxon>
        <taxon>Magnoliopsida</taxon>
        <taxon>eudicotyledons</taxon>
        <taxon>Gunneridae</taxon>
        <taxon>Pentapetalae</taxon>
        <taxon>rosids</taxon>
        <taxon>malvids</taxon>
        <taxon>Sapindales</taxon>
        <taxon>Sapindaceae</taxon>
        <taxon>Hippocastanoideae</taxon>
        <taxon>Acereae</taxon>
        <taxon>Acer</taxon>
    </lineage>
</organism>
<evidence type="ECO:0000256" key="4">
    <source>
        <dbReference type="ARBA" id="ARBA00022759"/>
    </source>
</evidence>
<dbReference type="EMBL" id="JAUESC010000386">
    <property type="protein sequence ID" value="KAK0577670.1"/>
    <property type="molecule type" value="Genomic_DNA"/>
</dbReference>
<dbReference type="GO" id="GO:0004519">
    <property type="term" value="F:endonuclease activity"/>
    <property type="evidence" value="ECO:0007669"/>
    <property type="project" value="UniProtKB-KW"/>
</dbReference>
<keyword evidence="6" id="KW-0695">RNA-directed DNA polymerase</keyword>
<dbReference type="GO" id="GO:0003964">
    <property type="term" value="F:RNA-directed DNA polymerase activity"/>
    <property type="evidence" value="ECO:0007669"/>
    <property type="project" value="UniProtKB-KW"/>
</dbReference>
<dbReference type="CDD" id="cd00303">
    <property type="entry name" value="retropepsin_like"/>
    <property type="match status" value="1"/>
</dbReference>
<dbReference type="PANTHER" id="PTHR37984">
    <property type="entry name" value="PROTEIN CBG26694"/>
    <property type="match status" value="1"/>
</dbReference>
<dbReference type="InterPro" id="IPR021109">
    <property type="entry name" value="Peptidase_aspartic_dom_sf"/>
</dbReference>
<keyword evidence="1" id="KW-0808">Transferase</keyword>
<dbReference type="InterPro" id="IPR041373">
    <property type="entry name" value="RT_RNaseH"/>
</dbReference>
<name>A0AA39RPG9_ACESA</name>
<keyword evidence="9" id="KW-1185">Reference proteome</keyword>
<dbReference type="Proteomes" id="UP001168877">
    <property type="component" value="Unassembled WGS sequence"/>
</dbReference>